<feature type="compositionally biased region" description="Pro residues" evidence="1">
    <location>
        <begin position="49"/>
        <end position="58"/>
    </location>
</feature>
<feature type="compositionally biased region" description="Basic and acidic residues" evidence="1">
    <location>
        <begin position="73"/>
        <end position="82"/>
    </location>
</feature>
<keyword evidence="3" id="KW-1185">Reference proteome</keyword>
<comment type="caution">
    <text evidence="2">The sequence shown here is derived from an EMBL/GenBank/DDBJ whole genome shotgun (WGS) entry which is preliminary data.</text>
</comment>
<dbReference type="PANTHER" id="PTHR38166:SF1">
    <property type="entry name" value="C2H2-TYPE DOMAIN-CONTAINING PROTEIN"/>
    <property type="match status" value="1"/>
</dbReference>
<dbReference type="PANTHER" id="PTHR38166">
    <property type="entry name" value="C2H2-TYPE DOMAIN-CONTAINING PROTEIN-RELATED"/>
    <property type="match status" value="1"/>
</dbReference>
<feature type="region of interest" description="Disordered" evidence="1">
    <location>
        <begin position="48"/>
        <end position="83"/>
    </location>
</feature>
<protein>
    <recommendedName>
        <fullName evidence="4">C2H2-type domain-containing protein</fullName>
    </recommendedName>
</protein>
<feature type="compositionally biased region" description="Low complexity" evidence="1">
    <location>
        <begin position="195"/>
        <end position="204"/>
    </location>
</feature>
<reference evidence="2 3" key="1">
    <citation type="journal article" date="2024" name="IMA Fungus">
        <title>IMA Genome - F19 : A genome assembly and annotation guide to empower mycologists, including annotated draft genome sequences of Ceratocystis pirilliformis, Diaporthe australafricana, Fusarium ophioides, Paecilomyces lecythidis, and Sporothrix stenoceras.</title>
        <authorList>
            <person name="Aylward J."/>
            <person name="Wilson A.M."/>
            <person name="Visagie C.M."/>
            <person name="Spraker J."/>
            <person name="Barnes I."/>
            <person name="Buitendag C."/>
            <person name="Ceriani C."/>
            <person name="Del Mar Angel L."/>
            <person name="du Plessis D."/>
            <person name="Fuchs T."/>
            <person name="Gasser K."/>
            <person name="Kramer D."/>
            <person name="Li W."/>
            <person name="Munsamy K."/>
            <person name="Piso A."/>
            <person name="Price J.L."/>
            <person name="Sonnekus B."/>
            <person name="Thomas C."/>
            <person name="van der Nest A."/>
            <person name="van Dijk A."/>
            <person name="van Heerden A."/>
            <person name="van Vuuren N."/>
            <person name="Yilmaz N."/>
            <person name="Duong T.A."/>
            <person name="van der Merwe N.A."/>
            <person name="Wingfield M.J."/>
            <person name="Wingfield B.D."/>
        </authorList>
    </citation>
    <scope>NUCLEOTIDE SEQUENCE [LARGE SCALE GENOMIC DNA]</scope>
    <source>
        <strain evidence="2 3">CMW 18300</strain>
    </source>
</reference>
<feature type="compositionally biased region" description="Basic and acidic residues" evidence="1">
    <location>
        <begin position="227"/>
        <end position="237"/>
    </location>
</feature>
<name>A0ABR3W034_9PEZI</name>
<evidence type="ECO:0000313" key="3">
    <source>
        <dbReference type="Proteomes" id="UP001583177"/>
    </source>
</evidence>
<evidence type="ECO:0000256" key="1">
    <source>
        <dbReference type="SAM" id="MobiDB-lite"/>
    </source>
</evidence>
<sequence>MPYRIPGCDFCNVPRCKFCVVQDHTAGWRGKRQDLYTWRKDAALLGPIPAEPQLPQPPDLTKARATTTCTSPEPHHTHDTLSLREPLPTSRHQFVAPQSLNGQWGISTLPTSNPPIESGLSSLSLDQADTIDLFTDPFSSIAFNSEDVAGCASSSSLPTDTINRIFLTFNEWKAGVIYRTRGSNSPTTNGPTPSSEPNRSSGSSRSRKRTSDQGSTSKQSGSKRPKVSSDEKPPARKAERRLLACPFWKKDPIRHRDCFKGISRISYVKQHLRRSHQRPAYFCHRCGTQYRDEEEDLWIEHQLATERCEERIVELPDGITRAQQNGLTNYSDRSTDEADQWYVVWDYVFPDGRFPKPSSPYVNQDLSEEMSSFREFSHSQGWNALASDPNLWNVTLLLDEELLQRCLTRIHDNWLAKRSTTSQTSSEESPLALSNTSTPDETVPTYDATPVGHHLQGEDLMLPNDFTAGLDSNDYLLTFQDDNHYFTPSDFMITTSLATPQMLSNVPLPRSARGIEHGTHLTALDPTITSR</sequence>
<dbReference type="EMBL" id="JAWRVE010000196">
    <property type="protein sequence ID" value="KAL1849681.1"/>
    <property type="molecule type" value="Genomic_DNA"/>
</dbReference>
<accession>A0ABR3W034</accession>
<feature type="compositionally biased region" description="Polar residues" evidence="1">
    <location>
        <begin position="181"/>
        <end position="193"/>
    </location>
</feature>
<organism evidence="2 3">
    <name type="scientific">Diaporthe australafricana</name>
    <dbReference type="NCBI Taxonomy" id="127596"/>
    <lineage>
        <taxon>Eukaryota</taxon>
        <taxon>Fungi</taxon>
        <taxon>Dikarya</taxon>
        <taxon>Ascomycota</taxon>
        <taxon>Pezizomycotina</taxon>
        <taxon>Sordariomycetes</taxon>
        <taxon>Sordariomycetidae</taxon>
        <taxon>Diaporthales</taxon>
        <taxon>Diaporthaceae</taxon>
        <taxon>Diaporthe</taxon>
    </lineage>
</organism>
<evidence type="ECO:0008006" key="4">
    <source>
        <dbReference type="Google" id="ProtNLM"/>
    </source>
</evidence>
<dbReference type="Proteomes" id="UP001583177">
    <property type="component" value="Unassembled WGS sequence"/>
</dbReference>
<gene>
    <name evidence="2" type="ORF">Daus18300_013182</name>
</gene>
<feature type="region of interest" description="Disordered" evidence="1">
    <location>
        <begin position="417"/>
        <end position="443"/>
    </location>
</feature>
<proteinExistence type="predicted"/>
<evidence type="ECO:0000313" key="2">
    <source>
        <dbReference type="EMBL" id="KAL1849681.1"/>
    </source>
</evidence>
<feature type="compositionally biased region" description="Low complexity" evidence="1">
    <location>
        <begin position="419"/>
        <end position="429"/>
    </location>
</feature>
<feature type="region of interest" description="Disordered" evidence="1">
    <location>
        <begin position="180"/>
        <end position="237"/>
    </location>
</feature>